<keyword evidence="9" id="KW-0732">Signal</keyword>
<name>A0ABV2TE94_9BACT</name>
<keyword evidence="11" id="KW-1185">Reference proteome</keyword>
<evidence type="ECO:0000256" key="6">
    <source>
        <dbReference type="ARBA" id="ARBA00022723"/>
    </source>
</evidence>
<evidence type="ECO:0000256" key="7">
    <source>
        <dbReference type="ARBA" id="ARBA00022982"/>
    </source>
</evidence>
<dbReference type="Pfam" id="PF02276">
    <property type="entry name" value="CytoC_RC"/>
    <property type="match status" value="1"/>
</dbReference>
<evidence type="ECO:0000256" key="2">
    <source>
        <dbReference type="ARBA" id="ARBA00015978"/>
    </source>
</evidence>
<evidence type="ECO:0000256" key="4">
    <source>
        <dbReference type="ARBA" id="ARBA00022531"/>
    </source>
</evidence>
<evidence type="ECO:0000256" key="3">
    <source>
        <dbReference type="ARBA" id="ARBA00022448"/>
    </source>
</evidence>
<dbReference type="RefSeq" id="WP_354663918.1">
    <property type="nucleotide sequence ID" value="NZ_JBEXAC010000003.1"/>
</dbReference>
<keyword evidence="4" id="KW-0602">Photosynthesis</keyword>
<evidence type="ECO:0000313" key="11">
    <source>
        <dbReference type="Proteomes" id="UP001549749"/>
    </source>
</evidence>
<evidence type="ECO:0000256" key="5">
    <source>
        <dbReference type="ARBA" id="ARBA00022617"/>
    </source>
</evidence>
<keyword evidence="8" id="KW-0408">Iron</keyword>
<dbReference type="Gene3D" id="1.10.468.10">
    <property type="entry name" value="Photosynthetic Reaction Center, subunit C, domain 2"/>
    <property type="match status" value="1"/>
</dbReference>
<dbReference type="SUPFAM" id="SSF48695">
    <property type="entry name" value="Multiheme cytochromes"/>
    <property type="match status" value="1"/>
</dbReference>
<evidence type="ECO:0000313" key="10">
    <source>
        <dbReference type="EMBL" id="MET7001349.1"/>
    </source>
</evidence>
<dbReference type="Proteomes" id="UP001549749">
    <property type="component" value="Unassembled WGS sequence"/>
</dbReference>
<dbReference type="EMBL" id="JBEXAC010000003">
    <property type="protein sequence ID" value="MET7001349.1"/>
    <property type="molecule type" value="Genomic_DNA"/>
</dbReference>
<evidence type="ECO:0000256" key="8">
    <source>
        <dbReference type="ARBA" id="ARBA00023004"/>
    </source>
</evidence>
<dbReference type="InterPro" id="IPR003158">
    <property type="entry name" value="Photosyn_RC_cyt_c-su"/>
</dbReference>
<reference evidence="10 11" key="1">
    <citation type="submission" date="2024-06" db="EMBL/GenBank/DDBJ databases">
        <title>Chitinophaga defluvii sp. nov., isolated from municipal sewage.</title>
        <authorList>
            <person name="Zhang L."/>
        </authorList>
    </citation>
    <scope>NUCLEOTIDE SEQUENCE [LARGE SCALE GENOMIC DNA]</scope>
    <source>
        <strain evidence="10 11">H8</strain>
    </source>
</reference>
<proteinExistence type="predicted"/>
<dbReference type="InterPro" id="IPR036280">
    <property type="entry name" value="Multihaem_cyt_sf"/>
</dbReference>
<feature type="signal peptide" evidence="9">
    <location>
        <begin position="1"/>
        <end position="28"/>
    </location>
</feature>
<protein>
    <recommendedName>
        <fullName evidence="2">Photosynthetic reaction center cytochrome c subunit</fullName>
    </recommendedName>
</protein>
<keyword evidence="3" id="KW-0813">Transport</keyword>
<sequence>MKTRRSLMLIGALLVSVMLCSLSLPPQEQDRPKNLKVLPKDISHEELEAVMKGFKNALGVKCGFCHSPQKDDPKKLDFASDDNEHKATAREMMKMTKRINKKFFNGRPAMSVTCYTCHNGNKEPKTQPEEMPAK</sequence>
<feature type="chain" id="PRO_5047183151" description="Photosynthetic reaction center cytochrome c subunit" evidence="9">
    <location>
        <begin position="29"/>
        <end position="134"/>
    </location>
</feature>
<keyword evidence="6" id="KW-0479">Metal-binding</keyword>
<dbReference type="InterPro" id="IPR023119">
    <property type="entry name" value="Multihaem_cyt_PRC_cyt_su-like"/>
</dbReference>
<comment type="function">
    <text evidence="1">The reaction center of purple bacteria contains a tightly bound cytochrome molecule which re-reduces the photo oxidized primary electron donor.</text>
</comment>
<gene>
    <name evidence="10" type="ORF">ABR189_28455</name>
</gene>
<comment type="caution">
    <text evidence="10">The sequence shown here is derived from an EMBL/GenBank/DDBJ whole genome shotgun (WGS) entry which is preliminary data.</text>
</comment>
<evidence type="ECO:0000256" key="1">
    <source>
        <dbReference type="ARBA" id="ARBA00003196"/>
    </source>
</evidence>
<dbReference type="NCBIfam" id="NF033196">
    <property type="entry name" value="c_type_nonphoto"/>
    <property type="match status" value="1"/>
</dbReference>
<keyword evidence="5" id="KW-0349">Heme</keyword>
<keyword evidence="7" id="KW-0249">Electron transport</keyword>
<organism evidence="10 11">
    <name type="scientific">Chitinophaga defluvii</name>
    <dbReference type="NCBI Taxonomy" id="3163343"/>
    <lineage>
        <taxon>Bacteria</taxon>
        <taxon>Pseudomonadati</taxon>
        <taxon>Bacteroidota</taxon>
        <taxon>Chitinophagia</taxon>
        <taxon>Chitinophagales</taxon>
        <taxon>Chitinophagaceae</taxon>
        <taxon>Chitinophaga</taxon>
    </lineage>
</organism>
<evidence type="ECO:0000256" key="9">
    <source>
        <dbReference type="SAM" id="SignalP"/>
    </source>
</evidence>
<accession>A0ABV2TE94</accession>